<feature type="transmembrane region" description="Helical" evidence="2">
    <location>
        <begin position="107"/>
        <end position="131"/>
    </location>
</feature>
<sequence length="538" mass="61331">MENKSFLTILTFILLNNFVNSQFIKCDINQKNSCHGVNVFNDNLYHEEFICQNWNNEVNTICVPISLVVCNSDYDCQEGFKCIFNQCSIPKNSGIKVKRFNPLDNDYFIFGLCIAIPSIFVGIVAALVNYAKKAYDKAELKRAQNTNASSLSSMNLYSSKNYLNSRSTNNGSSNRSVINFESNQMMDHINYNSNNINSNYNNFSSNYNNFNSNYNNFNSNYNNLNSNFNNNANIVSDINIGSSANGDNDNENNMDFNTQLFMTKNYRMQGYGTNSLPRASLVTSPKLHVPSQFALKDQKNNDSTQHLQTESLEGTTVAFSDLSTKEDIFKNSSAVSSYSNHRSELPPIPTLNKNNMNDDDDDEKSSITYNNQKIKGNSELNYGMKSNKNQEYYNKSYNEIKKNSEQRISVSPPLKDWNDSYITVQTDKNESKKSKAYSSNRENKKNYYKNKDFFGKDSLMRPSPAYKASNKFKHGDYNDYIMALGPNKQQSTDIIDQYMDNSGDSEDITMKNMSPSTISSLTYVPDKIPYSSINKYHE</sequence>
<keyword evidence="2" id="KW-0472">Membrane</keyword>
<comment type="caution">
    <text evidence="4">The sequence shown here is derived from an EMBL/GenBank/DDBJ whole genome shotgun (WGS) entry which is preliminary data.</text>
</comment>
<keyword evidence="5" id="KW-1185">Reference proteome</keyword>
<gene>
    <name evidence="4" type="ORF">LY90DRAFT_517449</name>
</gene>
<dbReference type="OrthoDB" id="10677406at2759"/>
<protein>
    <submittedName>
        <fullName evidence="4">Uncharacterized protein</fullName>
    </submittedName>
</protein>
<keyword evidence="3" id="KW-0732">Signal</keyword>
<keyword evidence="2" id="KW-0812">Transmembrane</keyword>
<evidence type="ECO:0000256" key="2">
    <source>
        <dbReference type="SAM" id="Phobius"/>
    </source>
</evidence>
<reference evidence="4 5" key="1">
    <citation type="submission" date="2016-08" db="EMBL/GenBank/DDBJ databases">
        <title>A Parts List for Fungal Cellulosomes Revealed by Comparative Genomics.</title>
        <authorList>
            <consortium name="DOE Joint Genome Institute"/>
            <person name="Haitjema C.H."/>
            <person name="Gilmore S.P."/>
            <person name="Henske J.K."/>
            <person name="Solomon K.V."/>
            <person name="De Groot R."/>
            <person name="Kuo A."/>
            <person name="Mondo S.J."/>
            <person name="Salamov A.A."/>
            <person name="Labutti K."/>
            <person name="Zhao Z."/>
            <person name="Chiniquy J."/>
            <person name="Barry K."/>
            <person name="Brewer H.M."/>
            <person name="Purvine S.O."/>
            <person name="Wright A.T."/>
            <person name="Boxma B."/>
            <person name="Van Alen T."/>
            <person name="Hackstein J.H."/>
            <person name="Baker S.E."/>
            <person name="Grigoriev I.V."/>
            <person name="O'Malley M.A."/>
        </authorList>
    </citation>
    <scope>NUCLEOTIDE SEQUENCE [LARGE SCALE GENOMIC DNA]</scope>
    <source>
        <strain evidence="4 5">G1</strain>
    </source>
</reference>
<organism evidence="4 5">
    <name type="scientific">Neocallimastix californiae</name>
    <dbReference type="NCBI Taxonomy" id="1754190"/>
    <lineage>
        <taxon>Eukaryota</taxon>
        <taxon>Fungi</taxon>
        <taxon>Fungi incertae sedis</taxon>
        <taxon>Chytridiomycota</taxon>
        <taxon>Chytridiomycota incertae sedis</taxon>
        <taxon>Neocallimastigomycetes</taxon>
        <taxon>Neocallimastigales</taxon>
        <taxon>Neocallimastigaceae</taxon>
        <taxon>Neocallimastix</taxon>
    </lineage>
</organism>
<proteinExistence type="predicted"/>
<feature type="signal peptide" evidence="3">
    <location>
        <begin position="1"/>
        <end position="21"/>
    </location>
</feature>
<dbReference type="AlphaFoldDB" id="A0A1Y2A6Z9"/>
<feature type="chain" id="PRO_5012350029" evidence="3">
    <location>
        <begin position="22"/>
        <end position="538"/>
    </location>
</feature>
<dbReference type="Proteomes" id="UP000193920">
    <property type="component" value="Unassembled WGS sequence"/>
</dbReference>
<accession>A0A1Y2A6Z9</accession>
<evidence type="ECO:0000313" key="5">
    <source>
        <dbReference type="Proteomes" id="UP000193920"/>
    </source>
</evidence>
<evidence type="ECO:0000256" key="1">
    <source>
        <dbReference type="SAM" id="MobiDB-lite"/>
    </source>
</evidence>
<evidence type="ECO:0000256" key="3">
    <source>
        <dbReference type="SAM" id="SignalP"/>
    </source>
</evidence>
<dbReference type="EMBL" id="MCOG01000320">
    <property type="protein sequence ID" value="ORY18279.1"/>
    <property type="molecule type" value="Genomic_DNA"/>
</dbReference>
<evidence type="ECO:0000313" key="4">
    <source>
        <dbReference type="EMBL" id="ORY18279.1"/>
    </source>
</evidence>
<keyword evidence="2" id="KW-1133">Transmembrane helix</keyword>
<feature type="region of interest" description="Disordered" evidence="1">
    <location>
        <begin position="336"/>
        <end position="367"/>
    </location>
</feature>
<name>A0A1Y2A6Z9_9FUNG</name>